<dbReference type="OrthoDB" id="7701312at2759"/>
<evidence type="ECO:0000313" key="4">
    <source>
        <dbReference type="RefSeq" id="XP_011645635.1"/>
    </source>
</evidence>
<evidence type="ECO:0000256" key="2">
    <source>
        <dbReference type="SAM" id="Phobius"/>
    </source>
</evidence>
<keyword evidence="2" id="KW-0812">Transmembrane</keyword>
<sequence>MKEQWSISENQLVALEEGRHQHKQVHVKKIEYEPSYCMQCISYLKLIFLLQIILLFGWGCYMILETRIPQRIENKATYIIPERYPSIFEPPSEIQKSRPSTEAPVIFVKPEVIIDKLNNFLEGMELTKEQNLIQSKTVVTNMAHSVVSTNTQNTNNMQNNDARVSDVTSLSTLSSENIVQDEKFTNSLVPQKISSTKYVDENVNTVMNEKSLYEQFLEKLRIIDKLKEANNLEMFDSKNDYTEDANQLTLKSQENDLDMFSKFESLELDDAIILTVENLMERLRMVNMNLTNDSQELKQKIFNLDGAQNDYSVELTNIWKNVNQSFSCLKFSDIVKKMQNDHSSFEISKQINKYLKLDFNICLSTEFHEFFYTSLKDIIISFISQLELQEMQELQEIQEISEENEAGSRDDINARNEDGDNSNMSTSLNASENQDYFKFITLTAITPNTEQQHSSENIKNEDEKYDMTEDIKNPSKRFLEPTAEDSVESSNVNKFQWFNAPPLFADSLERKDISEEFSKMKSSLFSDPQHESTVVDDVIPGSKCEITLEMEILKINCSGIRFDEQWNLTSSEIHPIDDLIDDAKVTNSGDNFYLDYYLDDFPEQLDEIITGIDNENSNKEVTTPQDTVHETINAVELQESTPTAETSNSAIRSQTVKSADMYRLFTFPLDENYDIIKEITETVTTISPFTSEFDFSIISHKGHNLFPEISDTQREKQFKIIKEQDSSISDNINISNDCKCLHSFEEKLISALNSEALNIMAPQYRLRKFYEDNYPNNICIIAPHLCTTSPYSLHDQYTSLKKLLEYLEERDNKFDINNNNHRKKRMTDELTWQQEQISNTVEDDKNVDLLVNLKKIFQKMEILAVCIDRLHERYLLHNKLDDDYTSSEFPLEAEEDLELYTPRPLYEK</sequence>
<dbReference type="GeneID" id="105432493"/>
<keyword evidence="2" id="KW-0472">Membrane</keyword>
<accession>A0A6I9WPN0</accession>
<feature type="transmembrane region" description="Helical" evidence="2">
    <location>
        <begin position="43"/>
        <end position="64"/>
    </location>
</feature>
<gene>
    <name evidence="4" type="primary">LOC105432493</name>
</gene>
<dbReference type="Proteomes" id="UP000504615">
    <property type="component" value="Unplaced"/>
</dbReference>
<name>A0A6I9WPN0_9HYME</name>
<evidence type="ECO:0000256" key="1">
    <source>
        <dbReference type="SAM" id="MobiDB-lite"/>
    </source>
</evidence>
<proteinExistence type="predicted"/>
<dbReference type="AlphaFoldDB" id="A0A6I9WPN0"/>
<keyword evidence="3" id="KW-1185">Reference proteome</keyword>
<organism evidence="3 4">
    <name type="scientific">Pogonomyrmex barbatus</name>
    <name type="common">red harvester ant</name>
    <dbReference type="NCBI Taxonomy" id="144034"/>
    <lineage>
        <taxon>Eukaryota</taxon>
        <taxon>Metazoa</taxon>
        <taxon>Ecdysozoa</taxon>
        <taxon>Arthropoda</taxon>
        <taxon>Hexapoda</taxon>
        <taxon>Insecta</taxon>
        <taxon>Pterygota</taxon>
        <taxon>Neoptera</taxon>
        <taxon>Endopterygota</taxon>
        <taxon>Hymenoptera</taxon>
        <taxon>Apocrita</taxon>
        <taxon>Aculeata</taxon>
        <taxon>Formicoidea</taxon>
        <taxon>Formicidae</taxon>
        <taxon>Myrmicinae</taxon>
        <taxon>Pogonomyrmex</taxon>
    </lineage>
</organism>
<reference evidence="4" key="1">
    <citation type="submission" date="2025-08" db="UniProtKB">
        <authorList>
            <consortium name="RefSeq"/>
        </authorList>
    </citation>
    <scope>IDENTIFICATION</scope>
</reference>
<feature type="compositionally biased region" description="Basic and acidic residues" evidence="1">
    <location>
        <begin position="406"/>
        <end position="418"/>
    </location>
</feature>
<keyword evidence="2" id="KW-1133">Transmembrane helix</keyword>
<feature type="region of interest" description="Disordered" evidence="1">
    <location>
        <begin position="400"/>
        <end position="427"/>
    </location>
</feature>
<protein>
    <submittedName>
        <fullName evidence="4">Uncharacterized protein LOC105432493</fullName>
    </submittedName>
</protein>
<dbReference type="RefSeq" id="XP_011645635.1">
    <property type="nucleotide sequence ID" value="XM_011647333.2"/>
</dbReference>
<evidence type="ECO:0000313" key="3">
    <source>
        <dbReference type="Proteomes" id="UP000504615"/>
    </source>
</evidence>
<dbReference type="KEGG" id="pbar:105432493"/>